<gene>
    <name evidence="1" type="ORF">SAMN05421741_11360</name>
</gene>
<sequence>MNSQFIFQIKKIDDELHTIFTLKELNVSIETFFNELQKIKYHAKSNVKIDFTSKAGTDHYFNRKGILSYGTGHEVKVDYSWYDIKNKLCKDFMLFFITR</sequence>
<proteinExistence type="predicted"/>
<evidence type="ECO:0000313" key="2">
    <source>
        <dbReference type="Proteomes" id="UP000199036"/>
    </source>
</evidence>
<dbReference type="RefSeq" id="WP_091523607.1">
    <property type="nucleotide sequence ID" value="NZ_FOVI01000013.1"/>
</dbReference>
<dbReference type="Proteomes" id="UP000199036">
    <property type="component" value="Unassembled WGS sequence"/>
</dbReference>
<keyword evidence="2" id="KW-1185">Reference proteome</keyword>
<protein>
    <submittedName>
        <fullName evidence="1">Uncharacterized protein</fullName>
    </submittedName>
</protein>
<dbReference type="AlphaFoldDB" id="A0A1I5CU79"/>
<dbReference type="EMBL" id="FOVI01000013">
    <property type="protein sequence ID" value="SFN90406.1"/>
    <property type="molecule type" value="Genomic_DNA"/>
</dbReference>
<reference evidence="2" key="1">
    <citation type="submission" date="2016-10" db="EMBL/GenBank/DDBJ databases">
        <authorList>
            <person name="Varghese N."/>
            <person name="Submissions S."/>
        </authorList>
    </citation>
    <scope>NUCLEOTIDE SEQUENCE [LARGE SCALE GENOMIC DNA]</scope>
    <source>
        <strain evidence="2">DS-12</strain>
    </source>
</reference>
<organism evidence="1 2">
    <name type="scientific">Paenimyroides ummariense</name>
    <dbReference type="NCBI Taxonomy" id="913024"/>
    <lineage>
        <taxon>Bacteria</taxon>
        <taxon>Pseudomonadati</taxon>
        <taxon>Bacteroidota</taxon>
        <taxon>Flavobacteriia</taxon>
        <taxon>Flavobacteriales</taxon>
        <taxon>Flavobacteriaceae</taxon>
        <taxon>Paenimyroides</taxon>
    </lineage>
</organism>
<accession>A0A1I5CU79</accession>
<evidence type="ECO:0000313" key="1">
    <source>
        <dbReference type="EMBL" id="SFN90406.1"/>
    </source>
</evidence>
<name>A0A1I5CU79_9FLAO</name>